<dbReference type="PANTHER" id="PTHR16184:SF6">
    <property type="entry name" value="ELONGATOR COMPLEX PROTEIN 6"/>
    <property type="match status" value="1"/>
</dbReference>
<evidence type="ECO:0000256" key="1">
    <source>
        <dbReference type="ARBA" id="ARBA00005043"/>
    </source>
</evidence>
<dbReference type="InterPro" id="IPR018627">
    <property type="entry name" value="ELP6"/>
</dbReference>
<reference evidence="3 4" key="1">
    <citation type="submission" date="2018-05" db="EMBL/GenBank/DDBJ databases">
        <title>Genome sequencing and assembly of the regulated plant pathogen Lachnellula willkommii and related sister species for the development of diagnostic species identification markers.</title>
        <authorList>
            <person name="Giroux E."/>
            <person name="Bilodeau G."/>
        </authorList>
    </citation>
    <scope>NUCLEOTIDE SEQUENCE [LARGE SCALE GENOMIC DNA]</scope>
    <source>
        <strain evidence="3 4">CBS 172.35</strain>
    </source>
</reference>
<comment type="caution">
    <text evidence="3">The sequence shown here is derived from an EMBL/GenBank/DDBJ whole genome shotgun (WGS) entry which is preliminary data.</text>
</comment>
<organism evidence="3 4">
    <name type="scientific">Lachnellula willkommii</name>
    <dbReference type="NCBI Taxonomy" id="215461"/>
    <lineage>
        <taxon>Eukaryota</taxon>
        <taxon>Fungi</taxon>
        <taxon>Dikarya</taxon>
        <taxon>Ascomycota</taxon>
        <taxon>Pezizomycotina</taxon>
        <taxon>Leotiomycetes</taxon>
        <taxon>Helotiales</taxon>
        <taxon>Lachnaceae</taxon>
        <taxon>Lachnellula</taxon>
    </lineage>
</organism>
<proteinExistence type="inferred from homology"/>
<dbReference type="GO" id="GO:0033588">
    <property type="term" value="C:elongator holoenzyme complex"/>
    <property type="evidence" value="ECO:0007669"/>
    <property type="project" value="InterPro"/>
</dbReference>
<dbReference type="UniPathway" id="UPA00988"/>
<name>A0A559MKH6_9HELO</name>
<dbReference type="GO" id="GO:0002098">
    <property type="term" value="P:tRNA wobble uridine modification"/>
    <property type="evidence" value="ECO:0007669"/>
    <property type="project" value="InterPro"/>
</dbReference>
<dbReference type="Proteomes" id="UP000315522">
    <property type="component" value="Unassembled WGS sequence"/>
</dbReference>
<protein>
    <recommendedName>
        <fullName evidence="5">Elongator complex protein 6</fullName>
    </recommendedName>
</protein>
<sequence length="287" mass="31410">MASKVPPLLEPYLALPPEASLILLTSVLGANTNWLVLRFLHSALASPGDEDTKVVFVSFVRDFAFWKEGAKRLSLGIWCCEESVADIHQGLDLEKLAAKKRFQFVNGLTALFVPGMQIALVGKAGERILSNPALEPVSREILGSIQNLKGDRGRILLVVDQLDLLLAAGSEHIGVVGLADMLMGFREEVHSTVTTLAADFPLVSVQRTPLEKDHAAFLLSVAHQADYTMGLRLLDTGTARDVSGVIRITVGDQLIEDDRDIQRRIEERELLYFVGGDGGVRVFERGQ</sequence>
<evidence type="ECO:0000313" key="4">
    <source>
        <dbReference type="Proteomes" id="UP000315522"/>
    </source>
</evidence>
<accession>A0A559MKH6</accession>
<gene>
    <name evidence="3" type="ORF">LAWI1_G000781</name>
</gene>
<keyword evidence="4" id="KW-1185">Reference proteome</keyword>
<dbReference type="Gene3D" id="3.40.50.300">
    <property type="entry name" value="P-loop containing nucleotide triphosphate hydrolases"/>
    <property type="match status" value="1"/>
</dbReference>
<comment type="pathway">
    <text evidence="1">tRNA modification; 5-methoxycarbonylmethyl-2-thiouridine-tRNA biosynthesis.</text>
</comment>
<evidence type="ECO:0008006" key="5">
    <source>
        <dbReference type="Google" id="ProtNLM"/>
    </source>
</evidence>
<dbReference type="EMBL" id="QGML01000130">
    <property type="protein sequence ID" value="TVY93454.1"/>
    <property type="molecule type" value="Genomic_DNA"/>
</dbReference>
<evidence type="ECO:0000256" key="2">
    <source>
        <dbReference type="ARBA" id="ARBA00008837"/>
    </source>
</evidence>
<comment type="similarity">
    <text evidence="2">Belongs to the ELP6 family.</text>
</comment>
<dbReference type="InterPro" id="IPR027417">
    <property type="entry name" value="P-loop_NTPase"/>
</dbReference>
<evidence type="ECO:0000313" key="3">
    <source>
        <dbReference type="EMBL" id="TVY93454.1"/>
    </source>
</evidence>
<dbReference type="AlphaFoldDB" id="A0A559MKH6"/>
<dbReference type="CDD" id="cd19495">
    <property type="entry name" value="Elp6"/>
    <property type="match status" value="1"/>
</dbReference>
<dbReference type="PANTHER" id="PTHR16184">
    <property type="entry name" value="ELONGATOR COMPLEX PROTEIN 6"/>
    <property type="match status" value="1"/>
</dbReference>